<protein>
    <submittedName>
        <fullName evidence="3">NXPE family member 1-like</fullName>
    </submittedName>
</protein>
<dbReference type="Gene3D" id="2.60.40.10">
    <property type="entry name" value="Immunoglobulins"/>
    <property type="match status" value="1"/>
</dbReference>
<reference evidence="3 4" key="1">
    <citation type="submission" date="2021-05" db="EMBL/GenBank/DDBJ databases">
        <authorList>
            <person name="Zahm M."/>
            <person name="Klopp C."/>
            <person name="Cabau C."/>
            <person name="Kuhl H."/>
            <person name="Suciu R."/>
            <person name="Ciorpac M."/>
            <person name="Holostenco D."/>
            <person name="Gessner J."/>
            <person name="Wuertz S."/>
            <person name="Hohne C."/>
            <person name="Stock M."/>
            <person name="Gislard M."/>
            <person name="Lluch J."/>
            <person name="Milhes M."/>
            <person name="Lampietro C."/>
            <person name="Lopez Roques C."/>
            <person name="Donnadieu C."/>
            <person name="Du K."/>
            <person name="Schartl M."/>
            <person name="Guiguen Y."/>
        </authorList>
    </citation>
    <scope>NUCLEOTIDE SEQUENCE [LARGE SCALE GENOMIC DNA]</scope>
    <source>
        <strain evidence="3">Hh-F2</strain>
        <tissue evidence="3">Blood</tissue>
    </source>
</reference>
<comment type="similarity">
    <text evidence="1">Belongs to the NXPE family.</text>
</comment>
<organism evidence="3 4">
    <name type="scientific">Huso huso</name>
    <name type="common">Beluga</name>
    <name type="synonym">Acipenser huso</name>
    <dbReference type="NCBI Taxonomy" id="61971"/>
    <lineage>
        <taxon>Eukaryota</taxon>
        <taxon>Metazoa</taxon>
        <taxon>Chordata</taxon>
        <taxon>Craniata</taxon>
        <taxon>Vertebrata</taxon>
        <taxon>Euteleostomi</taxon>
        <taxon>Actinopterygii</taxon>
        <taxon>Chondrostei</taxon>
        <taxon>Acipenseriformes</taxon>
        <taxon>Acipenseridae</taxon>
        <taxon>Huso</taxon>
    </lineage>
</organism>
<evidence type="ECO:0000313" key="3">
    <source>
        <dbReference type="EMBL" id="KAK6466668.1"/>
    </source>
</evidence>
<dbReference type="Proteomes" id="UP001369086">
    <property type="component" value="Unassembled WGS sequence"/>
</dbReference>
<dbReference type="EMBL" id="JAHFZB010000054">
    <property type="protein sequence ID" value="KAK6466668.1"/>
    <property type="molecule type" value="Genomic_DNA"/>
</dbReference>
<accession>A0ABR0Y2L7</accession>
<proteinExistence type="inferred from homology"/>
<comment type="caution">
    <text evidence="3">The sequence shown here is derived from an EMBL/GenBank/DDBJ whole genome shotgun (WGS) entry which is preliminary data.</text>
</comment>
<gene>
    <name evidence="3" type="ORF">HHUSO_G35949</name>
</gene>
<feature type="domain" description="NXPE C-terminal" evidence="2">
    <location>
        <begin position="277"/>
        <end position="498"/>
    </location>
</feature>
<dbReference type="Pfam" id="PF24536">
    <property type="entry name" value="NXPE4_C"/>
    <property type="match status" value="1"/>
</dbReference>
<dbReference type="InterPro" id="IPR013783">
    <property type="entry name" value="Ig-like_fold"/>
</dbReference>
<evidence type="ECO:0000259" key="2">
    <source>
        <dbReference type="Pfam" id="PF24536"/>
    </source>
</evidence>
<dbReference type="SUPFAM" id="SSF81296">
    <property type="entry name" value="E set domains"/>
    <property type="match status" value="1"/>
</dbReference>
<dbReference type="InterPro" id="IPR026845">
    <property type="entry name" value="NXPH/NXPE"/>
</dbReference>
<sequence length="502" mass="56956">MTHIISLLQPGKWFDRPCLLPPKPGLHDTARAKAKYTEASVNEILKALKRHVPELNQTQLELTSSGAHSLVTLINPKENYCVGEIVSVRVEMNDYRGKPKTYGGDFILARIHSPQLKAGAAGVSEDFNNGTYRVNFTLFWPGSVKVSVRLIHSSEVVSAFWRTKESGSDKIMFTGIFLNKTKQEKSRCDVHLITNETVCDLKKDSFYCVKPKTLPCETLYYTTSRNTEASCLTDAENQLMKRFECFLFLDRVPQAAGKCQLGMSSPSPSGFFHSDRWDSSYCRMSHFQNVNDINQCLQGKQVYMWGDSTVRQWFEYLKDHLKDLAYTSTTESAARRLAIDKARHITIYWKMHGFPCIASRPCAVDNGLDVAEELDRFAGGENTVVVISVGQHLRPFPLKFYVTRMMDIKQAVTRLLQRSPLTGVFVKLENTRELDFELVRFSDWYGHLQSLALKEVFRGVKVGFIDAWDMTVAANSFAVHPNSNIVQYEIALFLSYLCGPNS</sequence>
<dbReference type="PANTHER" id="PTHR16165">
    <property type="entry name" value="NXPE FAMILY MEMBER"/>
    <property type="match status" value="1"/>
</dbReference>
<dbReference type="InterPro" id="IPR014756">
    <property type="entry name" value="Ig_E-set"/>
</dbReference>
<dbReference type="PANTHER" id="PTHR16165:SF3">
    <property type="entry name" value="NXPE FAMILY MEMBER 1"/>
    <property type="match status" value="1"/>
</dbReference>
<evidence type="ECO:0000313" key="4">
    <source>
        <dbReference type="Proteomes" id="UP001369086"/>
    </source>
</evidence>
<dbReference type="InterPro" id="IPR057106">
    <property type="entry name" value="NXPE4_C"/>
</dbReference>
<evidence type="ECO:0000256" key="1">
    <source>
        <dbReference type="ARBA" id="ARBA00005431"/>
    </source>
</evidence>
<name>A0ABR0Y2L7_HUSHU</name>
<dbReference type="Pfam" id="PF06312">
    <property type="entry name" value="Neurexophilin"/>
    <property type="match status" value="1"/>
</dbReference>
<keyword evidence="4" id="KW-1185">Reference proteome</keyword>